<keyword evidence="3" id="KW-1185">Reference proteome</keyword>
<dbReference type="RefSeq" id="XP_067078527.1">
    <property type="nucleotide sequence ID" value="XM_067222426.1"/>
</dbReference>
<dbReference type="AlphaFoldDB" id="A0A1G4I5Q8"/>
<dbReference type="GO" id="GO:0015031">
    <property type="term" value="P:protein transport"/>
    <property type="evidence" value="ECO:0007669"/>
    <property type="project" value="UniProtKB-KW"/>
</dbReference>
<dbReference type="InterPro" id="IPR018783">
    <property type="entry name" value="TF_ENY2"/>
</dbReference>
<dbReference type="GO" id="GO:0006406">
    <property type="term" value="P:mRNA export from nucleus"/>
    <property type="evidence" value="ECO:0007669"/>
    <property type="project" value="UniProtKB-UniRule"/>
</dbReference>
<comment type="subunit">
    <text evidence="1">Component of the nuclear pore complex (NPC)-associated TREX-2 complex (transcription and export complex 2). Component of the SAGA transcription coactivator-HAT complex. Within the SAGA complex, participates to a subcomplex of SAGA called the DUB module (deubiquitination module).</text>
</comment>
<protein>
    <recommendedName>
        <fullName evidence="1">Transcription and mRNA export factor ENY2</fullName>
    </recommendedName>
    <alternativeName>
        <fullName evidence="1">Enhancer of yellow 2 transcription factor homolog</fullName>
    </alternativeName>
</protein>
<keyword evidence="1" id="KW-0804">Transcription</keyword>
<comment type="caution">
    <text evidence="2">The sequence shown here is derived from an EMBL/GenBank/DDBJ whole genome shotgun (WGS) entry which is preliminary data.</text>
</comment>
<dbReference type="Proteomes" id="UP000195570">
    <property type="component" value="Unassembled WGS sequence"/>
</dbReference>
<keyword evidence="1" id="KW-0509">mRNA transport</keyword>
<dbReference type="EMBL" id="CZPT02000699">
    <property type="protein sequence ID" value="SCU67175.1"/>
    <property type="molecule type" value="Genomic_DNA"/>
</dbReference>
<proteinExistence type="inferred from homology"/>
<dbReference type="GeneID" id="92374343"/>
<keyword evidence="1" id="KW-0653">Protein transport</keyword>
<name>A0A1G4I5Q8_TRYEQ</name>
<sequence>MKPATIPHGKNDAEGAGARMYEGMNTLQKEELNDYLISQMGPGTKWHDEMSDVVNTIIRQRSINGEPLDVHDVLSEALPHCQLAISHEVRDGLFRRIAGMCTTTDV</sequence>
<comment type="subcellular location">
    <subcellularLocation>
        <location evidence="1">Nucleus</location>
        <location evidence="1">Nucleoplasm</location>
    </subcellularLocation>
</comment>
<dbReference type="GO" id="GO:0000124">
    <property type="term" value="C:SAGA complex"/>
    <property type="evidence" value="ECO:0007669"/>
    <property type="project" value="UniProtKB-UniRule"/>
</dbReference>
<evidence type="ECO:0000256" key="1">
    <source>
        <dbReference type="HAMAP-Rule" id="MF_03046"/>
    </source>
</evidence>
<comment type="function">
    <text evidence="1">Involved in mRNA export coupled transcription activation by association with both the TREX-2 and the SAGA complexes. The transcription regulatory histone acetylation (HAT) complex SAGA is a multiprotein complex that activates transcription by remodeling chromatin and mediating histone acetylation and deubiquitination. Within the SAGA complex, participates to a subcomplex that specifically deubiquitinates histones. The SAGA complex is recruited to specific gene promoters by activators, where it is required for transcription. The TREX-2 complex functions in docking export-competent ribonucleoprotein particles (mRNPs) to the nuclear entrance of the nuclear pore complex (nuclear basket). TREX-2 participates in mRNA export and accurate chromatin positioning in the nucleus by tethering genes to the nuclear periphery.</text>
</comment>
<keyword evidence="1" id="KW-0805">Transcription regulation</keyword>
<dbReference type="InterPro" id="IPR038212">
    <property type="entry name" value="TF_EnY2_sf"/>
</dbReference>
<dbReference type="Gene3D" id="1.10.246.140">
    <property type="match status" value="1"/>
</dbReference>
<dbReference type="GO" id="GO:0070390">
    <property type="term" value="C:transcription export complex 2"/>
    <property type="evidence" value="ECO:0007669"/>
    <property type="project" value="UniProtKB-UniRule"/>
</dbReference>
<keyword evidence="1" id="KW-0010">Activator</keyword>
<dbReference type="GO" id="GO:0005654">
    <property type="term" value="C:nucleoplasm"/>
    <property type="evidence" value="ECO:0007669"/>
    <property type="project" value="UniProtKB-SubCell"/>
</dbReference>
<dbReference type="GO" id="GO:0006368">
    <property type="term" value="P:transcription elongation by RNA polymerase II"/>
    <property type="evidence" value="ECO:0007669"/>
    <property type="project" value="UniProtKB-UniRule"/>
</dbReference>
<dbReference type="GO" id="GO:0071819">
    <property type="term" value="C:DUBm complex"/>
    <property type="evidence" value="ECO:0007669"/>
    <property type="project" value="UniProtKB-UniRule"/>
</dbReference>
<dbReference type="GO" id="GO:0006325">
    <property type="term" value="P:chromatin organization"/>
    <property type="evidence" value="ECO:0007669"/>
    <property type="project" value="UniProtKB-KW"/>
</dbReference>
<dbReference type="GO" id="GO:0005643">
    <property type="term" value="C:nuclear pore"/>
    <property type="evidence" value="ECO:0007669"/>
    <property type="project" value="UniProtKB-UniRule"/>
</dbReference>
<organism evidence="2 3">
    <name type="scientific">Trypanosoma equiperdum</name>
    <dbReference type="NCBI Taxonomy" id="5694"/>
    <lineage>
        <taxon>Eukaryota</taxon>
        <taxon>Discoba</taxon>
        <taxon>Euglenozoa</taxon>
        <taxon>Kinetoplastea</taxon>
        <taxon>Metakinetoplastina</taxon>
        <taxon>Trypanosomatida</taxon>
        <taxon>Trypanosomatidae</taxon>
        <taxon>Trypanosoma</taxon>
    </lineage>
</organism>
<evidence type="ECO:0000313" key="2">
    <source>
        <dbReference type="EMBL" id="SCU67175.1"/>
    </source>
</evidence>
<gene>
    <name evidence="2" type="ORF">TEOVI_000040300</name>
</gene>
<comment type="similarity">
    <text evidence="1">Belongs to the ENY2 family.</text>
</comment>
<dbReference type="HAMAP" id="MF_03046">
    <property type="entry name" value="ENY2_Sus1"/>
    <property type="match status" value="1"/>
</dbReference>
<evidence type="ECO:0000313" key="3">
    <source>
        <dbReference type="Proteomes" id="UP000195570"/>
    </source>
</evidence>
<dbReference type="GO" id="GO:0003713">
    <property type="term" value="F:transcription coactivator activity"/>
    <property type="evidence" value="ECO:0007669"/>
    <property type="project" value="UniProtKB-UniRule"/>
</dbReference>
<keyword evidence="1" id="KW-0813">Transport</keyword>
<reference evidence="2" key="1">
    <citation type="submission" date="2016-09" db="EMBL/GenBank/DDBJ databases">
        <authorList>
            <person name="Hebert L."/>
            <person name="Moumen B."/>
        </authorList>
    </citation>
    <scope>NUCLEOTIDE SEQUENCE [LARGE SCALE GENOMIC DNA]</scope>
    <source>
        <strain evidence="2">OVI</strain>
    </source>
</reference>
<keyword evidence="1" id="KW-0811">Translocation</keyword>
<keyword evidence="1" id="KW-0156">Chromatin regulator</keyword>
<accession>A0A1G4I5Q8</accession>
<dbReference type="VEuPathDB" id="TriTrypDB:TEOVI_000040300"/>
<keyword evidence="1" id="KW-0539">Nucleus</keyword>